<dbReference type="EMBL" id="JAHRIO010024712">
    <property type="protein sequence ID" value="MEQ2166626.1"/>
    <property type="molecule type" value="Genomic_DNA"/>
</dbReference>
<sequence length="126" mass="13517">MRVRHRHKDQADGEKQITLWEYLRRAAERSSCQPGRASEQLLPFWGTRLAVPLPGTGPLCCRSAPASSASRSLRWRLRAPVPDSVAGRGNAPAPCSTGGPHDAATPGSGARSPLLAVFTPEEHTAK</sequence>
<reference evidence="2 3" key="1">
    <citation type="submission" date="2021-06" db="EMBL/GenBank/DDBJ databases">
        <authorList>
            <person name="Palmer J.M."/>
        </authorList>
    </citation>
    <scope>NUCLEOTIDE SEQUENCE [LARGE SCALE GENOMIC DNA]</scope>
    <source>
        <strain evidence="2 3">GA_2019</strain>
        <tissue evidence="2">Muscle</tissue>
    </source>
</reference>
<organism evidence="2 3">
    <name type="scientific">Goodea atripinnis</name>
    <dbReference type="NCBI Taxonomy" id="208336"/>
    <lineage>
        <taxon>Eukaryota</taxon>
        <taxon>Metazoa</taxon>
        <taxon>Chordata</taxon>
        <taxon>Craniata</taxon>
        <taxon>Vertebrata</taxon>
        <taxon>Euteleostomi</taxon>
        <taxon>Actinopterygii</taxon>
        <taxon>Neopterygii</taxon>
        <taxon>Teleostei</taxon>
        <taxon>Neoteleostei</taxon>
        <taxon>Acanthomorphata</taxon>
        <taxon>Ovalentaria</taxon>
        <taxon>Atherinomorphae</taxon>
        <taxon>Cyprinodontiformes</taxon>
        <taxon>Goodeidae</taxon>
        <taxon>Goodea</taxon>
    </lineage>
</organism>
<evidence type="ECO:0000256" key="1">
    <source>
        <dbReference type="SAM" id="MobiDB-lite"/>
    </source>
</evidence>
<keyword evidence="3" id="KW-1185">Reference proteome</keyword>
<evidence type="ECO:0000313" key="3">
    <source>
        <dbReference type="Proteomes" id="UP001476798"/>
    </source>
</evidence>
<accession>A0ABV0N5F8</accession>
<gene>
    <name evidence="2" type="ORF">GOODEAATRI_030259</name>
</gene>
<comment type="caution">
    <text evidence="2">The sequence shown here is derived from an EMBL/GenBank/DDBJ whole genome shotgun (WGS) entry which is preliminary data.</text>
</comment>
<name>A0ABV0N5F8_9TELE</name>
<feature type="non-terminal residue" evidence="2">
    <location>
        <position position="126"/>
    </location>
</feature>
<feature type="region of interest" description="Disordered" evidence="1">
    <location>
        <begin position="79"/>
        <end position="126"/>
    </location>
</feature>
<dbReference type="Proteomes" id="UP001476798">
    <property type="component" value="Unassembled WGS sequence"/>
</dbReference>
<protein>
    <submittedName>
        <fullName evidence="2">Uncharacterized protein</fullName>
    </submittedName>
</protein>
<proteinExistence type="predicted"/>
<evidence type="ECO:0000313" key="2">
    <source>
        <dbReference type="EMBL" id="MEQ2166626.1"/>
    </source>
</evidence>